<accession>A0A5J4TKF0</accession>
<comment type="caution">
    <text evidence="2">The sequence shown here is derived from an EMBL/GenBank/DDBJ whole genome shotgun (WGS) entry which is preliminary data.</text>
</comment>
<proteinExistence type="predicted"/>
<dbReference type="EMBL" id="SNRW01030571">
    <property type="protein sequence ID" value="KAA6357965.1"/>
    <property type="molecule type" value="Genomic_DNA"/>
</dbReference>
<evidence type="ECO:0000313" key="3">
    <source>
        <dbReference type="Proteomes" id="UP000324800"/>
    </source>
</evidence>
<dbReference type="AlphaFoldDB" id="A0A5J4TKF0"/>
<name>A0A5J4TKF0_9EUKA</name>
<gene>
    <name evidence="2" type="ORF">EZS28_046508</name>
</gene>
<feature type="compositionally biased region" description="Basic and acidic residues" evidence="1">
    <location>
        <begin position="1"/>
        <end position="13"/>
    </location>
</feature>
<reference evidence="2 3" key="1">
    <citation type="submission" date="2019-03" db="EMBL/GenBank/DDBJ databases">
        <title>Single cell metagenomics reveals metabolic interactions within the superorganism composed of flagellate Streblomastix strix and complex community of Bacteroidetes bacteria on its surface.</title>
        <authorList>
            <person name="Treitli S.C."/>
            <person name="Kolisko M."/>
            <person name="Husnik F."/>
            <person name="Keeling P."/>
            <person name="Hampl V."/>
        </authorList>
    </citation>
    <scope>NUCLEOTIDE SEQUENCE [LARGE SCALE GENOMIC DNA]</scope>
    <source>
        <strain evidence="2">ST1C</strain>
    </source>
</reference>
<evidence type="ECO:0000256" key="1">
    <source>
        <dbReference type="SAM" id="MobiDB-lite"/>
    </source>
</evidence>
<sequence length="76" mass="8654">MSEETQRDIKSESYARGSESDSIDILPLLALDLQSSNKNLHIPALNRVLNIILKGPECLDEFYSFEHNHIAHCWSV</sequence>
<feature type="region of interest" description="Disordered" evidence="1">
    <location>
        <begin position="1"/>
        <end position="20"/>
    </location>
</feature>
<dbReference type="Proteomes" id="UP000324800">
    <property type="component" value="Unassembled WGS sequence"/>
</dbReference>
<protein>
    <submittedName>
        <fullName evidence="2">Uncharacterized protein</fullName>
    </submittedName>
</protein>
<organism evidence="2 3">
    <name type="scientific">Streblomastix strix</name>
    <dbReference type="NCBI Taxonomy" id="222440"/>
    <lineage>
        <taxon>Eukaryota</taxon>
        <taxon>Metamonada</taxon>
        <taxon>Preaxostyla</taxon>
        <taxon>Oxymonadida</taxon>
        <taxon>Streblomastigidae</taxon>
        <taxon>Streblomastix</taxon>
    </lineage>
</organism>
<evidence type="ECO:0000313" key="2">
    <source>
        <dbReference type="EMBL" id="KAA6357965.1"/>
    </source>
</evidence>